<dbReference type="InterPro" id="IPR015819">
    <property type="entry name" value="Lipid_transp_b-sht_shell"/>
</dbReference>
<comment type="caution">
    <text evidence="3">Lacks conserved residue(s) required for the propagation of feature annotation.</text>
</comment>
<evidence type="ECO:0000313" key="5">
    <source>
        <dbReference type="EMBL" id="KAJ6648356.1"/>
    </source>
</evidence>
<accession>A0A9Q0NDK6</accession>
<evidence type="ECO:0000256" key="3">
    <source>
        <dbReference type="PROSITE-ProRule" id="PRU00557"/>
    </source>
</evidence>
<gene>
    <name evidence="5" type="primary">VGA1_0</name>
    <name evidence="5" type="ORF">Bhyg_03584</name>
</gene>
<dbReference type="PROSITE" id="PS51211">
    <property type="entry name" value="VITELLOGENIN"/>
    <property type="match status" value="1"/>
</dbReference>
<proteinExistence type="predicted"/>
<evidence type="ECO:0000313" key="6">
    <source>
        <dbReference type="Proteomes" id="UP001151699"/>
    </source>
</evidence>
<dbReference type="InterPro" id="IPR001747">
    <property type="entry name" value="Vitellogenin_N"/>
</dbReference>
<dbReference type="InterPro" id="IPR015816">
    <property type="entry name" value="Vitellinogen_b-sht_N"/>
</dbReference>
<keyword evidence="2" id="KW-0758">Storage protein</keyword>
<feature type="domain" description="Vitellogenin" evidence="4">
    <location>
        <begin position="33"/>
        <end position="474"/>
    </location>
</feature>
<dbReference type="OrthoDB" id="160294at2759"/>
<keyword evidence="1" id="KW-0732">Signal</keyword>
<evidence type="ECO:0000256" key="1">
    <source>
        <dbReference type="ARBA" id="ARBA00022729"/>
    </source>
</evidence>
<dbReference type="Proteomes" id="UP001151699">
    <property type="component" value="Chromosome A"/>
</dbReference>
<sequence length="474" mass="52844">MKKFPCWYKNELIIILKMKIRARLGLVTGDGAWQENREYKYKLVSKIFVRLPGGDDQHGHISNVHLTIRPQARGMLLAQITQAGYAAVDDQESKEERSGESFAYYAHQQPKSGMKDALDATMRKPFIIQMRNGAVHSLSVDNAMTTEQVNQLKFIVSQFQVDTKGQLAQNREGNHLPNANSNNGLYVVMEPTVTGECETTYDVSPLPDYLAKSQQDSIPMPQLVGDGHIIKIVKTKNHDKCEEKTRYLTDFAGNMNDENRMYGIKGVSEISQIFVTGTLNNYTIQSVATARHGNGLSEYIYLELESVDTINSARMLNLRRSSNNYKNINSLVHKEVSHMQQSRNGETELTDRQVARAAQLRSVSRSLSRSESSTVDKWSGCWTAFVGRESICKNEFSAEWTPVGGTCCGLFCAGINALCRRSYPGCEATVCYSAFISHEAQCASQFGDRLPVASGGFTDCAPGFWATRCCPKSN</sequence>
<dbReference type="SMART" id="SM00638">
    <property type="entry name" value="LPD_N"/>
    <property type="match status" value="1"/>
</dbReference>
<organism evidence="5 6">
    <name type="scientific">Pseudolycoriella hygida</name>
    <dbReference type="NCBI Taxonomy" id="35572"/>
    <lineage>
        <taxon>Eukaryota</taxon>
        <taxon>Metazoa</taxon>
        <taxon>Ecdysozoa</taxon>
        <taxon>Arthropoda</taxon>
        <taxon>Hexapoda</taxon>
        <taxon>Insecta</taxon>
        <taxon>Pterygota</taxon>
        <taxon>Neoptera</taxon>
        <taxon>Endopterygota</taxon>
        <taxon>Diptera</taxon>
        <taxon>Nematocera</taxon>
        <taxon>Sciaroidea</taxon>
        <taxon>Sciaridae</taxon>
        <taxon>Pseudolycoriella</taxon>
    </lineage>
</organism>
<dbReference type="PANTHER" id="PTHR23345:SF15">
    <property type="entry name" value="VITELLOGENIN 1-RELATED"/>
    <property type="match status" value="1"/>
</dbReference>
<comment type="caution">
    <text evidence="5">The sequence shown here is derived from an EMBL/GenBank/DDBJ whole genome shotgun (WGS) entry which is preliminary data.</text>
</comment>
<keyword evidence="6" id="KW-1185">Reference proteome</keyword>
<dbReference type="InterPro" id="IPR050733">
    <property type="entry name" value="Vitellogenin/Apolipophorin"/>
</dbReference>
<evidence type="ECO:0000259" key="4">
    <source>
        <dbReference type="PROSITE" id="PS51211"/>
    </source>
</evidence>
<dbReference type="SUPFAM" id="SSF56968">
    <property type="entry name" value="Lipovitellin-phosvitin complex, beta-sheet shell regions"/>
    <property type="match status" value="1"/>
</dbReference>
<dbReference type="Gene3D" id="2.30.230.10">
    <property type="entry name" value="Lipovitellin, beta-sheet shell regions, chain A"/>
    <property type="match status" value="1"/>
</dbReference>
<dbReference type="AlphaFoldDB" id="A0A9Q0NDK6"/>
<protein>
    <submittedName>
        <fullName evidence="5">Vitellogenin-A1</fullName>
    </submittedName>
</protein>
<dbReference type="EMBL" id="WJQU01000001">
    <property type="protein sequence ID" value="KAJ6648356.1"/>
    <property type="molecule type" value="Genomic_DNA"/>
</dbReference>
<evidence type="ECO:0000256" key="2">
    <source>
        <dbReference type="ARBA" id="ARBA00022761"/>
    </source>
</evidence>
<reference evidence="5" key="1">
    <citation type="submission" date="2022-07" db="EMBL/GenBank/DDBJ databases">
        <authorList>
            <person name="Trinca V."/>
            <person name="Uliana J.V.C."/>
            <person name="Torres T.T."/>
            <person name="Ward R.J."/>
            <person name="Monesi N."/>
        </authorList>
    </citation>
    <scope>NUCLEOTIDE SEQUENCE</scope>
    <source>
        <strain evidence="5">HSMRA1968</strain>
        <tissue evidence="5">Whole embryos</tissue>
    </source>
</reference>
<dbReference type="GO" id="GO:0005319">
    <property type="term" value="F:lipid transporter activity"/>
    <property type="evidence" value="ECO:0007669"/>
    <property type="project" value="InterPro"/>
</dbReference>
<dbReference type="Pfam" id="PF01347">
    <property type="entry name" value="Vitellogenin_N"/>
    <property type="match status" value="1"/>
</dbReference>
<name>A0A9Q0NDK6_9DIPT</name>
<dbReference type="PANTHER" id="PTHR23345">
    <property type="entry name" value="VITELLOGENIN-RELATED"/>
    <property type="match status" value="1"/>
</dbReference>